<sequence>MDNDGNNLGKIDTSVMKECRHKWNLANDVDLLKRLETFSQHVLNNTTYALNCMDSLEENLNKTFLNVRTITNNFHAIADNQFIENRVQEEEDAFVEPSDESSSMEWTTERSHLQLNLHQSLKKCADILEKKFEAIDIPGSDSEDDAAIGRQIMLIPQNVYKDRPLPHLIGSEAFMNDDTLGLSLLNLEEEIVSESDQEFNNQTGISSNLDHSEDYHMIPETNKILSNYSPQVLSSDYSGYKFGQNEFKEDVGNSEISKFINLGVPDINDFKADLSRVLSMGRTPNLHLKKPEKKSPSPPEDLFSCLDNDSNHSMDVDVEGSSDLIFNSPSEPKPRTSVIDNNKHLSIEEVTTNSQGCSDLPCVTTKVLHSLAKGRAKIQSKRRLPSRRHRKEGFSSSGAASTYESDHANSRPTTSSSVVMSPSTDEEDLFVLPAFDFPKDISSNNLFFGNTLLSPGVSIDAERSDFERTDIPTSSSSLHNSLSSPLNIAQAKEVHDPLWLPTSDELVTKPNNKFSWNDMDSSDMDDLFASSSNQNKDTILKTSTYSKVSIEHDKAKANKFGNEDNDIKPATSTVGTFSVDQHNEDLFSTNIIDDDDDDFLSNNSGIFGSDFKKSAKAKTTPSLFKSSFGDDDEDDDDKLFSSGYRNTENNFDDLFSTNSLKKDNKKTNDSENWLSGSSANVKDPLLFSDDFP</sequence>
<dbReference type="AlphaFoldDB" id="A0A8I6RPP0"/>
<feature type="compositionally biased region" description="Polar residues" evidence="1">
    <location>
        <begin position="394"/>
        <end position="403"/>
    </location>
</feature>
<feature type="compositionally biased region" description="Low complexity" evidence="1">
    <location>
        <begin position="410"/>
        <end position="422"/>
    </location>
</feature>
<name>A0A8I6RPP0_CIMLE</name>
<proteinExistence type="predicted"/>
<protein>
    <recommendedName>
        <fullName evidence="4">WASH complex subunit 2</fullName>
    </recommendedName>
</protein>
<evidence type="ECO:0000313" key="3">
    <source>
        <dbReference type="Proteomes" id="UP000494040"/>
    </source>
</evidence>
<dbReference type="EnsemblMetazoa" id="XM_014391814.2">
    <property type="protein sequence ID" value="XP_014247300.2"/>
    <property type="gene ID" value="LOC106665403"/>
</dbReference>
<evidence type="ECO:0000256" key="1">
    <source>
        <dbReference type="SAM" id="MobiDB-lite"/>
    </source>
</evidence>
<dbReference type="KEGG" id="clec:106665403"/>
<feature type="region of interest" description="Disordered" evidence="1">
    <location>
        <begin position="285"/>
        <end position="309"/>
    </location>
</feature>
<feature type="region of interest" description="Disordered" evidence="1">
    <location>
        <begin position="648"/>
        <end position="692"/>
    </location>
</feature>
<feature type="compositionally biased region" description="Polar residues" evidence="1">
    <location>
        <begin position="648"/>
        <end position="659"/>
    </location>
</feature>
<dbReference type="OrthoDB" id="751084at2759"/>
<feature type="region of interest" description="Disordered" evidence="1">
    <location>
        <begin position="374"/>
        <end position="422"/>
    </location>
</feature>
<accession>A0A8I6RPP0</accession>
<feature type="compositionally biased region" description="Polar residues" evidence="1">
    <location>
        <begin position="670"/>
        <end position="680"/>
    </location>
</feature>
<evidence type="ECO:0000313" key="2">
    <source>
        <dbReference type="EnsemblMetazoa" id="XP_014247300.2"/>
    </source>
</evidence>
<dbReference type="RefSeq" id="XP_014247300.2">
    <property type="nucleotide sequence ID" value="XM_014391814.2"/>
</dbReference>
<feature type="compositionally biased region" description="Basic residues" evidence="1">
    <location>
        <begin position="374"/>
        <end position="391"/>
    </location>
</feature>
<dbReference type="Proteomes" id="UP000494040">
    <property type="component" value="Unassembled WGS sequence"/>
</dbReference>
<dbReference type="GeneID" id="106665403"/>
<keyword evidence="3" id="KW-1185">Reference proteome</keyword>
<evidence type="ECO:0008006" key="4">
    <source>
        <dbReference type="Google" id="ProtNLM"/>
    </source>
</evidence>
<reference evidence="2" key="1">
    <citation type="submission" date="2022-01" db="UniProtKB">
        <authorList>
            <consortium name="EnsemblMetazoa"/>
        </authorList>
    </citation>
    <scope>IDENTIFICATION</scope>
</reference>
<organism evidence="2 3">
    <name type="scientific">Cimex lectularius</name>
    <name type="common">Bed bug</name>
    <name type="synonym">Acanthia lectularia</name>
    <dbReference type="NCBI Taxonomy" id="79782"/>
    <lineage>
        <taxon>Eukaryota</taxon>
        <taxon>Metazoa</taxon>
        <taxon>Ecdysozoa</taxon>
        <taxon>Arthropoda</taxon>
        <taxon>Hexapoda</taxon>
        <taxon>Insecta</taxon>
        <taxon>Pterygota</taxon>
        <taxon>Neoptera</taxon>
        <taxon>Paraneoptera</taxon>
        <taxon>Hemiptera</taxon>
        <taxon>Heteroptera</taxon>
        <taxon>Panheteroptera</taxon>
        <taxon>Cimicomorpha</taxon>
        <taxon>Cimicidae</taxon>
        <taxon>Cimex</taxon>
    </lineage>
</organism>
<feature type="compositionally biased region" description="Basic and acidic residues" evidence="1">
    <location>
        <begin position="660"/>
        <end position="669"/>
    </location>
</feature>